<dbReference type="InterPro" id="IPR011006">
    <property type="entry name" value="CheY-like_superfamily"/>
</dbReference>
<dbReference type="SUPFAM" id="SSF46894">
    <property type="entry name" value="C-terminal effector domain of the bipartite response regulators"/>
    <property type="match status" value="1"/>
</dbReference>
<dbReference type="GO" id="GO:0042173">
    <property type="term" value="P:regulation of sporulation resulting in formation of a cellular spore"/>
    <property type="evidence" value="ECO:0007669"/>
    <property type="project" value="InterPro"/>
</dbReference>
<dbReference type="InterPro" id="IPR014879">
    <property type="entry name" value="Spo0A_C"/>
</dbReference>
<dbReference type="SUPFAM" id="SSF52172">
    <property type="entry name" value="CheY-like"/>
    <property type="match status" value="1"/>
</dbReference>
<keyword evidence="11 13" id="KW-0804">Transcription</keyword>
<keyword evidence="2 13" id="KW-0963">Cytoplasm</keyword>
<dbReference type="GO" id="GO:0005509">
    <property type="term" value="F:calcium ion binding"/>
    <property type="evidence" value="ECO:0007669"/>
    <property type="project" value="UniProtKB-UniRule"/>
</dbReference>
<evidence type="ECO:0000259" key="16">
    <source>
        <dbReference type="PROSITE" id="PS50110"/>
    </source>
</evidence>
<dbReference type="GO" id="GO:0051606">
    <property type="term" value="P:detection of stimulus"/>
    <property type="evidence" value="ECO:0007669"/>
    <property type="project" value="UniProtKB-UniRule"/>
</dbReference>
<feature type="modified residue" description="4-aspartylphosphate" evidence="15">
    <location>
        <position position="56"/>
    </location>
</feature>
<evidence type="ECO:0000313" key="17">
    <source>
        <dbReference type="EMBL" id="OCS90897.1"/>
    </source>
</evidence>
<dbReference type="GO" id="GO:0005737">
    <property type="term" value="C:cytoplasm"/>
    <property type="evidence" value="ECO:0007669"/>
    <property type="project" value="UniProtKB-SubCell"/>
</dbReference>
<comment type="function">
    <text evidence="12">May play the central regulatory role in sporulation. It may be an element of the effector pathway responsible for the activation of sporulation genes in response to nutritional stress. Spo0A may act in concert with Spo0H (a sigma factor) to control the expression of some genes that are critical to the sporulation process. Repressor of abrB, activator of the spoIIa operon. Binds the DNA sequence 5'-TGNCGAA-3' (0A box).</text>
</comment>
<evidence type="ECO:0000256" key="12">
    <source>
        <dbReference type="ARBA" id="ARBA00025691"/>
    </source>
</evidence>
<sequence length="263" mass="29545">MTTIKVAIADDNRELVQQIEMYFQNHAQIEIVATASNGELCLTMLKEHDIDVLMLDLIMPYMDGLAVLEHIRADEQYADLSIVMLTAFGQEEVMKNIVDLGATYLILKPFDFKQLETKIVRWARKNGDDSPTVDIVSEEMSPVDLHISNLLTEAGIPVHMRGYKYLQKAIGLVYENPSLLNGAVTTAIYPRIASMFGVSDASVERAIRNAISTAWTRDQHNMQALLQTNTLLELKPKNSEFIAFAVTSIKQQLAEQSEETIKL</sequence>
<dbReference type="OrthoDB" id="9793299at2"/>
<dbReference type="Gene3D" id="3.40.50.2300">
    <property type="match status" value="1"/>
</dbReference>
<comment type="cofactor">
    <cofactor evidence="13 14">
        <name>Ca(2+)</name>
        <dbReference type="ChEBI" id="CHEBI:29108"/>
    </cofactor>
    <text evidence="13 14">Binds 1 Ca(2+) ion per subunit.</text>
</comment>
<protein>
    <recommendedName>
        <fullName evidence="13">Stage 0 sporulation protein A homolog</fullName>
    </recommendedName>
</protein>
<reference evidence="17 18" key="1">
    <citation type="submission" date="2016-07" db="EMBL/GenBank/DDBJ databases">
        <title>Caryophanon latum genome sequencing.</title>
        <authorList>
            <person name="Verma A."/>
            <person name="Pal Y."/>
            <person name="Krishnamurthi S."/>
        </authorList>
    </citation>
    <scope>NUCLEOTIDE SEQUENCE [LARGE SCALE GENOMIC DNA]</scope>
    <source>
        <strain evidence="17 18">DSM 14151</strain>
    </source>
</reference>
<comment type="subcellular location">
    <subcellularLocation>
        <location evidence="1 13">Cytoplasm</location>
    </subcellularLocation>
</comment>
<comment type="function">
    <text evidence="13">May play the central regulatory role in sporulation. It may be an element of the effector pathway responsible for the activation of sporulation genes in response to nutritional stress. Spo0A may act in concert with spo0H (a sigma factor) to control the expression of some genes that are critical to the sporulation process.</text>
</comment>
<dbReference type="InterPro" id="IPR016032">
    <property type="entry name" value="Sig_transdc_resp-reg_C-effctor"/>
</dbReference>
<keyword evidence="10 13" id="KW-0010">Activator</keyword>
<evidence type="ECO:0000256" key="4">
    <source>
        <dbReference type="ARBA" id="ARBA00022553"/>
    </source>
</evidence>
<evidence type="ECO:0000256" key="1">
    <source>
        <dbReference type="ARBA" id="ARBA00004496"/>
    </source>
</evidence>
<dbReference type="Pfam" id="PF08769">
    <property type="entry name" value="Spo0A_C"/>
    <property type="match status" value="1"/>
</dbReference>
<dbReference type="InterPro" id="IPR012052">
    <property type="entry name" value="Spore_0_A"/>
</dbReference>
<dbReference type="GO" id="GO:0000160">
    <property type="term" value="P:phosphorelay signal transduction system"/>
    <property type="evidence" value="ECO:0007669"/>
    <property type="project" value="UniProtKB-UniRule"/>
</dbReference>
<dbReference type="GO" id="GO:0030435">
    <property type="term" value="P:sporulation resulting in formation of a cellular spore"/>
    <property type="evidence" value="ECO:0007669"/>
    <property type="project" value="UniProtKB-UniRule"/>
</dbReference>
<keyword evidence="18" id="KW-1185">Reference proteome</keyword>
<keyword evidence="9 13" id="KW-0238">DNA-binding</keyword>
<dbReference type="Pfam" id="PF00072">
    <property type="entry name" value="Response_reg"/>
    <property type="match status" value="1"/>
</dbReference>
<dbReference type="GO" id="GO:0003677">
    <property type="term" value="F:DNA binding"/>
    <property type="evidence" value="ECO:0007669"/>
    <property type="project" value="UniProtKB-KW"/>
</dbReference>
<keyword evidence="6 13" id="KW-0749">Sporulation</keyword>
<evidence type="ECO:0000256" key="3">
    <source>
        <dbReference type="ARBA" id="ARBA00022491"/>
    </source>
</evidence>
<keyword evidence="3 13" id="KW-0678">Repressor</keyword>
<keyword evidence="4 15" id="KW-0597">Phosphoprotein</keyword>
<dbReference type="AlphaFoldDB" id="A0A1C0YUP1"/>
<comment type="caution">
    <text evidence="17">The sequence shown here is derived from an EMBL/GenBank/DDBJ whole genome shotgun (WGS) entry which is preliminary data.</text>
</comment>
<evidence type="ECO:0000256" key="13">
    <source>
        <dbReference type="PIRNR" id="PIRNR002937"/>
    </source>
</evidence>
<evidence type="ECO:0000256" key="8">
    <source>
        <dbReference type="ARBA" id="ARBA00023015"/>
    </source>
</evidence>
<dbReference type="InterPro" id="IPR036388">
    <property type="entry name" value="WH-like_DNA-bd_sf"/>
</dbReference>
<keyword evidence="7 13" id="KW-0902">Two-component regulatory system</keyword>
<dbReference type="EMBL" id="MATO01000034">
    <property type="protein sequence ID" value="OCS90897.1"/>
    <property type="molecule type" value="Genomic_DNA"/>
</dbReference>
<dbReference type="GO" id="GO:0003700">
    <property type="term" value="F:DNA-binding transcription factor activity"/>
    <property type="evidence" value="ECO:0007669"/>
    <property type="project" value="InterPro"/>
</dbReference>
<dbReference type="InterPro" id="IPR050595">
    <property type="entry name" value="Bact_response_regulator"/>
</dbReference>
<evidence type="ECO:0000256" key="9">
    <source>
        <dbReference type="ARBA" id="ARBA00023125"/>
    </source>
</evidence>
<keyword evidence="13 14" id="KW-0479">Metal-binding</keyword>
<gene>
    <name evidence="17" type="ORF">A6K76_02260</name>
</gene>
<accession>A0A1C0YUP1</accession>
<dbReference type="NCBIfam" id="TIGR02875">
    <property type="entry name" value="spore_0_A"/>
    <property type="match status" value="1"/>
</dbReference>
<organism evidence="17 18">
    <name type="scientific">Caryophanon latum</name>
    <dbReference type="NCBI Taxonomy" id="33977"/>
    <lineage>
        <taxon>Bacteria</taxon>
        <taxon>Bacillati</taxon>
        <taxon>Bacillota</taxon>
        <taxon>Bacilli</taxon>
        <taxon>Bacillales</taxon>
        <taxon>Caryophanaceae</taxon>
        <taxon>Caryophanon</taxon>
    </lineage>
</organism>
<feature type="binding site" evidence="14">
    <location>
        <position position="56"/>
    </location>
    <ligand>
        <name>Ca(2+)</name>
        <dbReference type="ChEBI" id="CHEBI:29108"/>
    </ligand>
</feature>
<feature type="binding site" evidence="14">
    <location>
        <position position="11"/>
    </location>
    <ligand>
        <name>Ca(2+)</name>
        <dbReference type="ChEBI" id="CHEBI:29108"/>
    </ligand>
</feature>
<name>A0A1C0YUP1_9BACL</name>
<evidence type="ECO:0000313" key="18">
    <source>
        <dbReference type="Proteomes" id="UP000093482"/>
    </source>
</evidence>
<evidence type="ECO:0000256" key="11">
    <source>
        <dbReference type="ARBA" id="ARBA00023163"/>
    </source>
</evidence>
<evidence type="ECO:0000256" key="5">
    <source>
        <dbReference type="ARBA" id="ARBA00022837"/>
    </source>
</evidence>
<evidence type="ECO:0000256" key="2">
    <source>
        <dbReference type="ARBA" id="ARBA00022490"/>
    </source>
</evidence>
<dbReference type="PIRSF" id="PIRSF002937">
    <property type="entry name" value="Res_reg_Spo0A"/>
    <property type="match status" value="1"/>
</dbReference>
<keyword evidence="8 13" id="KW-0805">Transcription regulation</keyword>
<keyword evidence="5 13" id="KW-0106">Calcium</keyword>
<proteinExistence type="predicted"/>
<feature type="domain" description="Response regulatory" evidence="16">
    <location>
        <begin position="5"/>
        <end position="123"/>
    </location>
</feature>
<dbReference type="RefSeq" id="WP_066464409.1">
    <property type="nucleotide sequence ID" value="NZ_MATO01000034.1"/>
</dbReference>
<dbReference type="Gene3D" id="1.10.10.10">
    <property type="entry name" value="Winged helix-like DNA-binding domain superfamily/Winged helix DNA-binding domain"/>
    <property type="match status" value="1"/>
</dbReference>
<evidence type="ECO:0000256" key="10">
    <source>
        <dbReference type="ARBA" id="ARBA00023159"/>
    </source>
</evidence>
<evidence type="ECO:0000256" key="7">
    <source>
        <dbReference type="ARBA" id="ARBA00023012"/>
    </source>
</evidence>
<dbReference type="SMART" id="SM00448">
    <property type="entry name" value="REC"/>
    <property type="match status" value="1"/>
</dbReference>
<dbReference type="Proteomes" id="UP000093482">
    <property type="component" value="Unassembled WGS sequence"/>
</dbReference>
<dbReference type="PANTHER" id="PTHR44591">
    <property type="entry name" value="STRESS RESPONSE REGULATOR PROTEIN 1"/>
    <property type="match status" value="1"/>
</dbReference>
<dbReference type="PANTHER" id="PTHR44591:SF3">
    <property type="entry name" value="RESPONSE REGULATORY DOMAIN-CONTAINING PROTEIN"/>
    <property type="match status" value="1"/>
</dbReference>
<evidence type="ECO:0000256" key="15">
    <source>
        <dbReference type="PROSITE-ProRule" id="PRU00169"/>
    </source>
</evidence>
<dbReference type="InterPro" id="IPR001789">
    <property type="entry name" value="Sig_transdc_resp-reg_receiver"/>
</dbReference>
<dbReference type="PROSITE" id="PS50110">
    <property type="entry name" value="RESPONSE_REGULATORY"/>
    <property type="match status" value="1"/>
</dbReference>
<evidence type="ECO:0000256" key="14">
    <source>
        <dbReference type="PIRSR" id="PIRSR002937-1"/>
    </source>
</evidence>
<feature type="binding site" evidence="14">
    <location>
        <position position="10"/>
    </location>
    <ligand>
        <name>Ca(2+)</name>
        <dbReference type="ChEBI" id="CHEBI:29108"/>
    </ligand>
</feature>
<evidence type="ECO:0000256" key="6">
    <source>
        <dbReference type="ARBA" id="ARBA00022969"/>
    </source>
</evidence>